<evidence type="ECO:0000256" key="1">
    <source>
        <dbReference type="SAM" id="MobiDB-lite"/>
    </source>
</evidence>
<sequence length="34" mass="3888">MDRIGEKAVPKDVDKTEENGMDKSYDLSQFKGKK</sequence>
<evidence type="ECO:0000313" key="2">
    <source>
        <dbReference type="EMBL" id="SCL86302.1"/>
    </source>
</evidence>
<gene>
    <name evidence="2" type="ORF">BCB44BAC_00905</name>
</gene>
<reference evidence="2 3" key="1">
    <citation type="submission" date="2016-08" db="EMBL/GenBank/DDBJ databases">
        <authorList>
            <person name="Loux V."/>
            <person name="Rue O."/>
        </authorList>
    </citation>
    <scope>NUCLEOTIDE SEQUENCE [LARGE SCALE GENOMIC DNA]</scope>
    <source>
        <strain evidence="2 3">AFSSA_08CEB44bac</strain>
    </source>
</reference>
<dbReference type="AlphaFoldDB" id="A0AAX2CDE9"/>
<accession>A0AAX2CDE9</accession>
<name>A0AAX2CDE9_9BACI</name>
<feature type="compositionally biased region" description="Basic and acidic residues" evidence="1">
    <location>
        <begin position="1"/>
        <end position="25"/>
    </location>
</feature>
<protein>
    <submittedName>
        <fullName evidence="2">Uncharacterized protein</fullName>
    </submittedName>
</protein>
<dbReference type="EMBL" id="FMIK01000018">
    <property type="protein sequence ID" value="SCL86302.1"/>
    <property type="molecule type" value="Genomic_DNA"/>
</dbReference>
<feature type="region of interest" description="Disordered" evidence="1">
    <location>
        <begin position="1"/>
        <end position="34"/>
    </location>
</feature>
<comment type="caution">
    <text evidence="2">The sequence shown here is derived from an EMBL/GenBank/DDBJ whole genome shotgun (WGS) entry which is preliminary data.</text>
</comment>
<dbReference type="Proteomes" id="UP000242164">
    <property type="component" value="Unassembled WGS sequence"/>
</dbReference>
<evidence type="ECO:0000313" key="3">
    <source>
        <dbReference type="Proteomes" id="UP000242164"/>
    </source>
</evidence>
<proteinExistence type="predicted"/>
<organism evidence="2 3">
    <name type="scientific">Bacillus cytotoxicus</name>
    <dbReference type="NCBI Taxonomy" id="580165"/>
    <lineage>
        <taxon>Bacteria</taxon>
        <taxon>Bacillati</taxon>
        <taxon>Bacillota</taxon>
        <taxon>Bacilli</taxon>
        <taxon>Bacillales</taxon>
        <taxon>Bacillaceae</taxon>
        <taxon>Bacillus</taxon>
        <taxon>Bacillus cereus group</taxon>
    </lineage>
</organism>